<dbReference type="Pfam" id="PF00617">
    <property type="entry name" value="RasGEF"/>
    <property type="match status" value="1"/>
</dbReference>
<dbReference type="CDD" id="cd06224">
    <property type="entry name" value="REM"/>
    <property type="match status" value="1"/>
</dbReference>
<evidence type="ECO:0000313" key="9">
    <source>
        <dbReference type="Proteomes" id="UP000308730"/>
    </source>
</evidence>
<dbReference type="SMART" id="SM00326">
    <property type="entry name" value="SH3"/>
    <property type="match status" value="1"/>
</dbReference>
<dbReference type="SMART" id="SM00147">
    <property type="entry name" value="RasGEF"/>
    <property type="match status" value="1"/>
</dbReference>
<evidence type="ECO:0008006" key="10">
    <source>
        <dbReference type="Google" id="ProtNLM"/>
    </source>
</evidence>
<dbReference type="EMBL" id="SGPM01000128">
    <property type="protein sequence ID" value="THH29337.1"/>
    <property type="molecule type" value="Genomic_DNA"/>
</dbReference>
<dbReference type="InterPro" id="IPR001895">
    <property type="entry name" value="RASGEF_cat_dom"/>
</dbReference>
<feature type="domain" description="N-terminal Ras-GEF" evidence="7">
    <location>
        <begin position="367"/>
        <end position="501"/>
    </location>
</feature>
<evidence type="ECO:0000313" key="8">
    <source>
        <dbReference type="EMBL" id="THH29337.1"/>
    </source>
</evidence>
<dbReference type="Gene3D" id="1.20.870.10">
    <property type="entry name" value="Son of sevenless (SoS) protein Chain: S domain 1"/>
    <property type="match status" value="1"/>
</dbReference>
<dbReference type="SUPFAM" id="SSF48366">
    <property type="entry name" value="Ras GEF"/>
    <property type="match status" value="1"/>
</dbReference>
<dbReference type="SUPFAM" id="SSF50044">
    <property type="entry name" value="SH3-domain"/>
    <property type="match status" value="1"/>
</dbReference>
<proteinExistence type="predicted"/>
<sequence>MRSCASAIAKRQLPRLAIDATPYSFQHTVSPSSTISSSSAQASGRTSVDTPYSAGIFQVLCLYDFEATDHDQLSFRRNEVLDIVQQENSGWWAALRQCDGSVGWIPSAYVDPISEQTAERLRTRGHKIHIQVNTERLNPPIPDERSPFGMGSPGDGIRGYEWMPLADTMKNLTHAVSPLRFPNDVLTSAVDSPLIVTDDERHYAYGQVLTIPDTAKIRAACPPSPSTPMPVPPLRISLNNGPRPAPIRSSLSQFPQSPTPTKSPATVIFARQFRRRPVLIEDSTSLSRLSTLFESLDVAEVDFLANSPVVTESIDAYSRVARASVDKVKQITGDDDAQALYNAKVAQIALPWFLKPEHGEGDIKVEYDGTVSYGTLPALVERLTVEHFSLAQEKEYRHAFLMTFPTFCSADNLFELLLSRYNISPPPGLEEDETDIWRQKKQRTSQRRVFATFVAWLQRHRLVEDTPPVAQRLQEFLESITGPTGNKVMAKQVMKVLERITFASSPGVQLEPLPSSNNRKRKSAREELLKMDATLIAEHLCLYEQRQQGSAVENLVSFCSTHDRLANWVKTSILGTENMGKRASIIDLWIKVAEKCRAVNALSSLSAIVAALTSTAITRLHMTWAHVEREARLVPLATFNDPQNGFRFPSYRALQSETDNPCVPFIGMYLTDLLHVHEHFPDNIVDEEKPRPDLINFTKRQRLSEVLDNILRHQENEYSFSGMEDLNLYAFIESHLQQAAEVDQAAIWKMSQEIHRNELIQADIRRGLEAAGF</sequence>
<dbReference type="GO" id="GO:0007265">
    <property type="term" value="P:Ras protein signal transduction"/>
    <property type="evidence" value="ECO:0007669"/>
    <property type="project" value="TreeGrafter"/>
</dbReference>
<dbReference type="Pfam" id="PF00618">
    <property type="entry name" value="RasGEF_N"/>
    <property type="match status" value="1"/>
</dbReference>
<dbReference type="Gene3D" id="1.10.840.10">
    <property type="entry name" value="Ras guanine-nucleotide exchange factors catalytic domain"/>
    <property type="match status" value="1"/>
</dbReference>
<dbReference type="InterPro" id="IPR036964">
    <property type="entry name" value="RASGEF_cat_dom_sf"/>
</dbReference>
<dbReference type="PRINTS" id="PR00452">
    <property type="entry name" value="SH3DOMAIN"/>
</dbReference>
<dbReference type="PANTHER" id="PTHR23113:SF368">
    <property type="entry name" value="CELL DIVISION CONTROL PROTEIN 25"/>
    <property type="match status" value="1"/>
</dbReference>
<keyword evidence="2 3" id="KW-0344">Guanine-nucleotide releasing factor</keyword>
<dbReference type="AlphaFoldDB" id="A0A4S4MUT0"/>
<dbReference type="InterPro" id="IPR001452">
    <property type="entry name" value="SH3_domain"/>
</dbReference>
<gene>
    <name evidence="8" type="ORF">EUX98_g4841</name>
</gene>
<dbReference type="InterPro" id="IPR008937">
    <property type="entry name" value="Ras-like_GEF"/>
</dbReference>
<dbReference type="PROSITE" id="PS50009">
    <property type="entry name" value="RASGEF_CAT"/>
    <property type="match status" value="1"/>
</dbReference>
<dbReference type="PROSITE" id="PS00720">
    <property type="entry name" value="RASGEF"/>
    <property type="match status" value="1"/>
</dbReference>
<dbReference type="GO" id="GO:0005886">
    <property type="term" value="C:plasma membrane"/>
    <property type="evidence" value="ECO:0007669"/>
    <property type="project" value="TreeGrafter"/>
</dbReference>
<dbReference type="InterPro" id="IPR000651">
    <property type="entry name" value="Ras-like_Gua-exchang_fac_N"/>
</dbReference>
<feature type="domain" description="Ras-GEF" evidence="6">
    <location>
        <begin position="515"/>
        <end position="757"/>
    </location>
</feature>
<protein>
    <recommendedName>
        <fullName evidence="10">Ras GEF</fullName>
    </recommendedName>
</protein>
<comment type="caution">
    <text evidence="8">The sequence shown here is derived from an EMBL/GenBank/DDBJ whole genome shotgun (WGS) entry which is preliminary data.</text>
</comment>
<dbReference type="PANTHER" id="PTHR23113">
    <property type="entry name" value="GUANINE NUCLEOTIDE EXCHANGE FACTOR"/>
    <property type="match status" value="1"/>
</dbReference>
<evidence type="ECO:0000256" key="3">
    <source>
        <dbReference type="PROSITE-ProRule" id="PRU00168"/>
    </source>
</evidence>
<feature type="domain" description="SH3" evidence="5">
    <location>
        <begin position="54"/>
        <end position="115"/>
    </location>
</feature>
<keyword evidence="9" id="KW-1185">Reference proteome</keyword>
<dbReference type="PROSITE" id="PS50212">
    <property type="entry name" value="RASGEF_NTER"/>
    <property type="match status" value="1"/>
</dbReference>
<dbReference type="InterPro" id="IPR036028">
    <property type="entry name" value="SH3-like_dom_sf"/>
</dbReference>
<dbReference type="SMART" id="SM00229">
    <property type="entry name" value="RasGEFN"/>
    <property type="match status" value="1"/>
</dbReference>
<evidence type="ECO:0000256" key="1">
    <source>
        <dbReference type="ARBA" id="ARBA00022443"/>
    </source>
</evidence>
<reference evidence="8 9" key="1">
    <citation type="submission" date="2019-02" db="EMBL/GenBank/DDBJ databases">
        <title>Genome sequencing of the rare red list fungi Antrodiella citrinella (Flaviporus citrinellus).</title>
        <authorList>
            <person name="Buettner E."/>
            <person name="Kellner H."/>
        </authorList>
    </citation>
    <scope>NUCLEOTIDE SEQUENCE [LARGE SCALE GENOMIC DNA]</scope>
    <source>
        <strain evidence="8 9">DSM 108506</strain>
    </source>
</reference>
<dbReference type="Pfam" id="PF00018">
    <property type="entry name" value="SH3_1"/>
    <property type="match status" value="1"/>
</dbReference>
<evidence type="ECO:0000259" key="6">
    <source>
        <dbReference type="PROSITE" id="PS50009"/>
    </source>
</evidence>
<evidence type="ECO:0000259" key="7">
    <source>
        <dbReference type="PROSITE" id="PS50212"/>
    </source>
</evidence>
<evidence type="ECO:0000256" key="2">
    <source>
        <dbReference type="ARBA" id="ARBA00022658"/>
    </source>
</evidence>
<evidence type="ECO:0000256" key="4">
    <source>
        <dbReference type="PROSITE-ProRule" id="PRU00192"/>
    </source>
</evidence>
<organism evidence="8 9">
    <name type="scientific">Antrodiella citrinella</name>
    <dbReference type="NCBI Taxonomy" id="2447956"/>
    <lineage>
        <taxon>Eukaryota</taxon>
        <taxon>Fungi</taxon>
        <taxon>Dikarya</taxon>
        <taxon>Basidiomycota</taxon>
        <taxon>Agaricomycotina</taxon>
        <taxon>Agaricomycetes</taxon>
        <taxon>Polyporales</taxon>
        <taxon>Steccherinaceae</taxon>
        <taxon>Antrodiella</taxon>
    </lineage>
</organism>
<dbReference type="Gene3D" id="2.30.30.40">
    <property type="entry name" value="SH3 Domains"/>
    <property type="match status" value="1"/>
</dbReference>
<dbReference type="InterPro" id="IPR023578">
    <property type="entry name" value="Ras_GEF_dom_sf"/>
</dbReference>
<dbReference type="PROSITE" id="PS50002">
    <property type="entry name" value="SH3"/>
    <property type="match status" value="1"/>
</dbReference>
<dbReference type="GO" id="GO:0005085">
    <property type="term" value="F:guanyl-nucleotide exchange factor activity"/>
    <property type="evidence" value="ECO:0007669"/>
    <property type="project" value="UniProtKB-KW"/>
</dbReference>
<name>A0A4S4MUT0_9APHY</name>
<dbReference type="InterPro" id="IPR019804">
    <property type="entry name" value="Ras_G-nucl-exch_fac_CS"/>
</dbReference>
<evidence type="ECO:0000259" key="5">
    <source>
        <dbReference type="PROSITE" id="PS50002"/>
    </source>
</evidence>
<keyword evidence="1 4" id="KW-0728">SH3 domain</keyword>
<accession>A0A4S4MUT0</accession>
<dbReference type="OrthoDB" id="10255964at2759"/>
<dbReference type="Proteomes" id="UP000308730">
    <property type="component" value="Unassembled WGS sequence"/>
</dbReference>